<dbReference type="OMA" id="VEMNICK"/>
<dbReference type="Proteomes" id="UP000006319">
    <property type="component" value="Unassembled WGS sequence"/>
</dbReference>
<name>K6UNK7_PLACD</name>
<dbReference type="AlphaFoldDB" id="K6UNK7"/>
<dbReference type="RefSeq" id="XP_004227806.1">
    <property type="nucleotide sequence ID" value="XM_004227758.1"/>
</dbReference>
<dbReference type="KEGG" id="pcy:PCYB_003370"/>
<feature type="compositionally biased region" description="Basic and acidic residues" evidence="1">
    <location>
        <begin position="1"/>
        <end position="15"/>
    </location>
</feature>
<evidence type="ECO:0000313" key="4">
    <source>
        <dbReference type="Proteomes" id="UP000006319"/>
    </source>
</evidence>
<dbReference type="VEuPathDB" id="PlasmoDB:PCYB_003370"/>
<evidence type="ECO:0000313" key="3">
    <source>
        <dbReference type="EMBL" id="GAB69588.1"/>
    </source>
</evidence>
<feature type="domain" description="Schizont-infected cell agglutination extracellular alpha" evidence="2">
    <location>
        <begin position="84"/>
        <end position="245"/>
    </location>
</feature>
<proteinExistence type="predicted"/>
<reference evidence="3 4" key="1">
    <citation type="journal article" date="2012" name="Nat. Genet.">
        <title>Plasmodium cynomolgi genome sequences provide insight into Plasmodium vivax and the monkey malaria clade.</title>
        <authorList>
            <person name="Tachibana S."/>
            <person name="Sullivan S.A."/>
            <person name="Kawai S."/>
            <person name="Nakamura S."/>
            <person name="Kim H.R."/>
            <person name="Goto N."/>
            <person name="Arisue N."/>
            <person name="Palacpac N.M.Q."/>
            <person name="Honma H."/>
            <person name="Yagi M."/>
            <person name="Tougan T."/>
            <person name="Katakai Y."/>
            <person name="Kaneko O."/>
            <person name="Mita T."/>
            <person name="Kita K."/>
            <person name="Yasutomi Y."/>
            <person name="Sutton P.L."/>
            <person name="Shakhbatyan R."/>
            <person name="Horii T."/>
            <person name="Yasunaga T."/>
            <person name="Barnwell J.W."/>
            <person name="Escalante A.A."/>
            <person name="Carlton J.M."/>
            <person name="Tanabe K."/>
        </authorList>
    </citation>
    <scope>NUCLEOTIDE SEQUENCE [LARGE SCALE GENOMIC DNA]</scope>
    <source>
        <strain evidence="3 4">B</strain>
    </source>
</reference>
<feature type="compositionally biased region" description="Polar residues" evidence="1">
    <location>
        <begin position="33"/>
        <end position="57"/>
    </location>
</feature>
<accession>K6UNK7</accession>
<dbReference type="InterPro" id="IPR024290">
    <property type="entry name" value="SICA_extracell_a"/>
</dbReference>
<feature type="non-terminal residue" evidence="3">
    <location>
        <position position="264"/>
    </location>
</feature>
<evidence type="ECO:0000259" key="2">
    <source>
        <dbReference type="Pfam" id="PF12887"/>
    </source>
</evidence>
<evidence type="ECO:0000256" key="1">
    <source>
        <dbReference type="SAM" id="MobiDB-lite"/>
    </source>
</evidence>
<organism evidence="3 4">
    <name type="scientific">Plasmodium cynomolgi (strain B)</name>
    <dbReference type="NCBI Taxonomy" id="1120755"/>
    <lineage>
        <taxon>Eukaryota</taxon>
        <taxon>Sar</taxon>
        <taxon>Alveolata</taxon>
        <taxon>Apicomplexa</taxon>
        <taxon>Aconoidasida</taxon>
        <taxon>Haemosporida</taxon>
        <taxon>Plasmodiidae</taxon>
        <taxon>Plasmodium</taxon>
        <taxon>Plasmodium (Plasmodium)</taxon>
    </lineage>
</organism>
<protein>
    <recommendedName>
        <fullName evidence="2">Schizont-infected cell agglutination extracellular alpha domain-containing protein</fullName>
    </recommendedName>
</protein>
<keyword evidence="4" id="KW-1185">Reference proteome</keyword>
<gene>
    <name evidence="3" type="ORF">PCYB_003370</name>
</gene>
<dbReference type="Pfam" id="PF12887">
    <property type="entry name" value="SICA_alpha"/>
    <property type="match status" value="1"/>
</dbReference>
<dbReference type="GeneID" id="14696130"/>
<dbReference type="EMBL" id="DF157385">
    <property type="protein sequence ID" value="GAB69588.1"/>
    <property type="molecule type" value="Genomic_DNA"/>
</dbReference>
<feature type="region of interest" description="Disordered" evidence="1">
    <location>
        <begin position="1"/>
        <end position="57"/>
    </location>
</feature>
<sequence length="264" mass="30406">MEESDLKEINDKMRAELNFPTPPPKPGKDAASFSRTSSIEGSESAQTTPSSARSQPIGTELFPAYEYGSEQGKDDENIKVKLKELISKWTEAMNRSGNLKQIWDSMEITFEEFVKHMKEENEELSAICTGTKTKDGGVREEYGAMCKFLVQNIHKKESKNKSEQVERENDRKLGSHIQCIMLNVSVRKIFCERCGARKVVEYVFKKINNVAREVYGEEEYNECTMENWKNIEIKWKEMEKEITSWLEKNQDILKKVNGIKPNVG</sequence>
<dbReference type="OrthoDB" id="10458897at2759"/>
<dbReference type="PhylomeDB" id="K6UNK7"/>